<name>A0A1E5L4U7_9FIRM</name>
<dbReference type="CDD" id="cd06588">
    <property type="entry name" value="PhnB_like"/>
    <property type="match status" value="1"/>
</dbReference>
<dbReference type="EMBL" id="MJAT01000033">
    <property type="protein sequence ID" value="OEH85136.1"/>
    <property type="molecule type" value="Genomic_DNA"/>
</dbReference>
<dbReference type="PANTHER" id="PTHR33990">
    <property type="entry name" value="PROTEIN YJDN-RELATED"/>
    <property type="match status" value="1"/>
</dbReference>
<dbReference type="OrthoDB" id="9795306at2"/>
<dbReference type="Proteomes" id="UP000095255">
    <property type="component" value="Unassembled WGS sequence"/>
</dbReference>
<evidence type="ECO:0000313" key="3">
    <source>
        <dbReference type="Proteomes" id="UP000095255"/>
    </source>
</evidence>
<organism evidence="2 3">
    <name type="scientific">Desulfuribacillus stibiiarsenatis</name>
    <dbReference type="NCBI Taxonomy" id="1390249"/>
    <lineage>
        <taxon>Bacteria</taxon>
        <taxon>Bacillati</taxon>
        <taxon>Bacillota</taxon>
        <taxon>Desulfuribacillia</taxon>
        <taxon>Desulfuribacillales</taxon>
        <taxon>Desulfuribacillaceae</taxon>
        <taxon>Desulfuribacillus</taxon>
    </lineage>
</organism>
<sequence>MTVQAYVNFNGKCREAVEFYADVFAAEKQQIMFYGDVHTDGEFPLTEETKNFVMHTFLEIKGSKVMFSDVPPGMPFVVGNNISLTIISNDVDEIKTMFDKLKADGTVVMELQETFWSKCYGFVTDKFGIGWQFNYPEE</sequence>
<keyword evidence="3" id="KW-1185">Reference proteome</keyword>
<feature type="domain" description="PhnB-like" evidence="1">
    <location>
        <begin position="6"/>
        <end position="132"/>
    </location>
</feature>
<dbReference type="PANTHER" id="PTHR33990:SF1">
    <property type="entry name" value="PROTEIN YJDN"/>
    <property type="match status" value="1"/>
</dbReference>
<protein>
    <recommendedName>
        <fullName evidence="1">PhnB-like domain-containing protein</fullName>
    </recommendedName>
</protein>
<reference evidence="2 3" key="1">
    <citation type="submission" date="2016-09" db="EMBL/GenBank/DDBJ databases">
        <title>Desulfuribacillus arsenicus sp. nov., an obligately anaerobic, dissimilatory arsenic- and antimonate-reducing bacterium isolated from anoxic sediments.</title>
        <authorList>
            <person name="Abin C.A."/>
            <person name="Hollibaugh J.T."/>
        </authorList>
    </citation>
    <scope>NUCLEOTIDE SEQUENCE [LARGE SCALE GENOMIC DNA]</scope>
    <source>
        <strain evidence="2 3">MLFW-2</strain>
    </source>
</reference>
<evidence type="ECO:0000259" key="1">
    <source>
        <dbReference type="Pfam" id="PF06983"/>
    </source>
</evidence>
<dbReference type="Gene3D" id="3.10.180.10">
    <property type="entry name" value="2,3-Dihydroxybiphenyl 1,2-Dioxygenase, domain 1"/>
    <property type="match status" value="1"/>
</dbReference>
<accession>A0A1E5L4U7</accession>
<dbReference type="InterPro" id="IPR029068">
    <property type="entry name" value="Glyas_Bleomycin-R_OHBP_Dase"/>
</dbReference>
<proteinExistence type="predicted"/>
<dbReference type="AlphaFoldDB" id="A0A1E5L4U7"/>
<dbReference type="SUPFAM" id="SSF54593">
    <property type="entry name" value="Glyoxalase/Bleomycin resistance protein/Dihydroxybiphenyl dioxygenase"/>
    <property type="match status" value="1"/>
</dbReference>
<comment type="caution">
    <text evidence="2">The sequence shown here is derived from an EMBL/GenBank/DDBJ whole genome shotgun (WGS) entry which is preliminary data.</text>
</comment>
<evidence type="ECO:0000313" key="2">
    <source>
        <dbReference type="EMBL" id="OEH85136.1"/>
    </source>
</evidence>
<dbReference type="RefSeq" id="WP_069702463.1">
    <property type="nucleotide sequence ID" value="NZ_MJAT01000033.1"/>
</dbReference>
<dbReference type="Pfam" id="PF06983">
    <property type="entry name" value="3-dmu-9_3-mt"/>
    <property type="match status" value="1"/>
</dbReference>
<gene>
    <name evidence="2" type="ORF">BHU72_05865</name>
</gene>
<dbReference type="STRING" id="1390249.BHU72_05865"/>
<dbReference type="InterPro" id="IPR028973">
    <property type="entry name" value="PhnB-like"/>
</dbReference>